<dbReference type="Gene3D" id="3.40.190.170">
    <property type="entry name" value="Bacterial extracellular solute-binding protein, family 7"/>
    <property type="match status" value="1"/>
</dbReference>
<dbReference type="AlphaFoldDB" id="A0A2K9MG67"/>
<dbReference type="PANTHER" id="PTHR33376">
    <property type="match status" value="1"/>
</dbReference>
<name>A0A2K9MG67_9RHOB</name>
<evidence type="ECO:0000256" key="2">
    <source>
        <dbReference type="ARBA" id="ARBA00022729"/>
    </source>
</evidence>
<dbReference type="NCBIfam" id="NF037995">
    <property type="entry name" value="TRAP_S1"/>
    <property type="match status" value="1"/>
</dbReference>
<dbReference type="OrthoDB" id="8673861at2"/>
<reference evidence="6" key="1">
    <citation type="submission" date="2017-12" db="EMBL/GenBank/DDBJ databases">
        <title>Genomic analysis of Paracoccus sp. CBA4604.</title>
        <authorList>
            <person name="Roh S.W."/>
            <person name="Kim J.Y."/>
            <person name="Kim J.S."/>
        </authorList>
    </citation>
    <scope>NUCLEOTIDE SEQUENCE [LARGE SCALE GENOMIC DNA]</scope>
    <source>
        <strain evidence="6">CBA4604</strain>
    </source>
</reference>
<dbReference type="EMBL" id="CP025583">
    <property type="protein sequence ID" value="AUM74641.1"/>
    <property type="molecule type" value="Genomic_DNA"/>
</dbReference>
<dbReference type="PANTHER" id="PTHR33376:SF4">
    <property type="entry name" value="SIALIC ACID-BINDING PERIPLASMIC PROTEIN SIAP"/>
    <property type="match status" value="1"/>
</dbReference>
<keyword evidence="6" id="KW-1185">Reference proteome</keyword>
<keyword evidence="2 4" id="KW-0732">Signal</keyword>
<feature type="chain" id="PRO_5014843416" evidence="4">
    <location>
        <begin position="25"/>
        <end position="328"/>
    </location>
</feature>
<comment type="subcellular location">
    <subcellularLocation>
        <location evidence="1">Periplasm</location>
    </subcellularLocation>
</comment>
<evidence type="ECO:0000313" key="5">
    <source>
        <dbReference type="EMBL" id="AUM74641.1"/>
    </source>
</evidence>
<protein>
    <submittedName>
        <fullName evidence="5">C4-dicarboxylate ABC transporter</fullName>
    </submittedName>
</protein>
<evidence type="ECO:0000256" key="4">
    <source>
        <dbReference type="SAM" id="SignalP"/>
    </source>
</evidence>
<accession>A0A2K9MG67</accession>
<evidence type="ECO:0000256" key="1">
    <source>
        <dbReference type="ARBA" id="ARBA00004418"/>
    </source>
</evidence>
<gene>
    <name evidence="5" type="ORF">CYR75_10430</name>
</gene>
<dbReference type="GO" id="GO:0042597">
    <property type="term" value="C:periplasmic space"/>
    <property type="evidence" value="ECO:0007669"/>
    <property type="project" value="UniProtKB-SubCell"/>
</dbReference>
<dbReference type="Proteomes" id="UP000234882">
    <property type="component" value="Chromosome"/>
</dbReference>
<organism evidence="5 6">
    <name type="scientific">Paracoccus jeotgali</name>
    <dbReference type="NCBI Taxonomy" id="2065379"/>
    <lineage>
        <taxon>Bacteria</taxon>
        <taxon>Pseudomonadati</taxon>
        <taxon>Pseudomonadota</taxon>
        <taxon>Alphaproteobacteria</taxon>
        <taxon>Rhodobacterales</taxon>
        <taxon>Paracoccaceae</taxon>
        <taxon>Paracoccus</taxon>
    </lineage>
</organism>
<evidence type="ECO:0000313" key="6">
    <source>
        <dbReference type="Proteomes" id="UP000234882"/>
    </source>
</evidence>
<dbReference type="InterPro" id="IPR038404">
    <property type="entry name" value="TRAP_DctP_sf"/>
</dbReference>
<dbReference type="Pfam" id="PF03480">
    <property type="entry name" value="DctP"/>
    <property type="match status" value="1"/>
</dbReference>
<proteinExistence type="predicted"/>
<dbReference type="InterPro" id="IPR018389">
    <property type="entry name" value="DctP_fam"/>
</dbReference>
<keyword evidence="3" id="KW-0574">Periplasm</keyword>
<dbReference type="RefSeq" id="WP_101499987.1">
    <property type="nucleotide sequence ID" value="NZ_CP025583.1"/>
</dbReference>
<feature type="signal peptide" evidence="4">
    <location>
        <begin position="1"/>
        <end position="24"/>
    </location>
</feature>
<dbReference type="GO" id="GO:0055085">
    <property type="term" value="P:transmembrane transport"/>
    <property type="evidence" value="ECO:0007669"/>
    <property type="project" value="InterPro"/>
</dbReference>
<evidence type="ECO:0000256" key="3">
    <source>
        <dbReference type="ARBA" id="ARBA00022764"/>
    </source>
</evidence>
<sequence length="328" mass="36350">MKTNYFTALGVGLAFAMGATSAMAAIELRISSAAPPDNPLVAAFEIIKERMEEAYPDDITVTIHHSSSLFKQGTELPAMQRGNLEMATPIVYEIEQQLPEYGALGKPYVYRDVDHMIAVYRGEIGEQFYKDVQDKMGVVILDTGYLGTRTIGLRSARNVESPADLDGVKLRMAPGAAYQNLATALGATPVSMPATEVYLALKTGSIDGQDNPLNLVENWKFDEVTEEFVMTNHLVQPVFFAISGKAWDQLSEEQQKTLKDAAREAVDREIELTREAEKAAREQFEAEGKIFSTPDLAPFRARVEEVYAQPGMMEDWMPDLNARIEAVE</sequence>
<dbReference type="KEGG" id="paru:CYR75_10430"/>